<organism evidence="2 3">
    <name type="scientific">Geomicrobium sediminis</name>
    <dbReference type="NCBI Taxonomy" id="1347788"/>
    <lineage>
        <taxon>Bacteria</taxon>
        <taxon>Bacillati</taxon>
        <taxon>Bacillota</taxon>
        <taxon>Bacilli</taxon>
        <taxon>Bacillales</taxon>
        <taxon>Geomicrobium</taxon>
    </lineage>
</organism>
<proteinExistence type="predicted"/>
<comment type="caution">
    <text evidence="2">The sequence shown here is derived from an EMBL/GenBank/DDBJ whole genome shotgun (WGS) entry which is preliminary data.</text>
</comment>
<evidence type="ECO:0000313" key="2">
    <source>
        <dbReference type="EMBL" id="MBM7632984.1"/>
    </source>
</evidence>
<evidence type="ECO:0000313" key="3">
    <source>
        <dbReference type="Proteomes" id="UP000741863"/>
    </source>
</evidence>
<feature type="compositionally biased region" description="Low complexity" evidence="1">
    <location>
        <begin position="1"/>
        <end position="15"/>
    </location>
</feature>
<dbReference type="RefSeq" id="WP_204697474.1">
    <property type="nucleotide sequence ID" value="NZ_JAFBEC010000005.1"/>
</dbReference>
<gene>
    <name evidence="2" type="ORF">JOD17_002078</name>
</gene>
<evidence type="ECO:0000256" key="1">
    <source>
        <dbReference type="SAM" id="MobiDB-lite"/>
    </source>
</evidence>
<protein>
    <submittedName>
        <fullName evidence="2">Uncharacterized protein</fullName>
    </submittedName>
</protein>
<reference evidence="2 3" key="1">
    <citation type="submission" date="2021-01" db="EMBL/GenBank/DDBJ databases">
        <title>Genomic Encyclopedia of Type Strains, Phase IV (KMG-IV): sequencing the most valuable type-strain genomes for metagenomic binning, comparative biology and taxonomic classification.</title>
        <authorList>
            <person name="Goeker M."/>
        </authorList>
    </citation>
    <scope>NUCLEOTIDE SEQUENCE [LARGE SCALE GENOMIC DNA]</scope>
    <source>
        <strain evidence="2 3">DSM 25540</strain>
    </source>
</reference>
<dbReference type="Proteomes" id="UP000741863">
    <property type="component" value="Unassembled WGS sequence"/>
</dbReference>
<accession>A0ABS2PCD8</accession>
<feature type="region of interest" description="Disordered" evidence="1">
    <location>
        <begin position="1"/>
        <end position="20"/>
    </location>
</feature>
<sequence length="190" mass="21935">MQQLGEEYAITMATEEATEEEQEELLELDLEQVEHMLMYIRESLDEEKAESVSLSNPPYRLRAGGTTSVELETQYDPDDNDHPFHIKRHFSFAYELKESDVDLALAEDEELPSFVEIDQEASFITGMVPGLEWHELTAQVSPVGHEDSQELSFSTIGEWRGEFIYEDQKVVFSTEDEWTGIMSVEEWTQD</sequence>
<dbReference type="EMBL" id="JAFBEC010000005">
    <property type="protein sequence ID" value="MBM7632984.1"/>
    <property type="molecule type" value="Genomic_DNA"/>
</dbReference>
<keyword evidence="3" id="KW-1185">Reference proteome</keyword>
<name>A0ABS2PCD8_9BACL</name>